<reference evidence="1 2" key="2">
    <citation type="submission" date="2018-11" db="EMBL/GenBank/DDBJ databases">
        <authorList>
            <consortium name="Pathogen Informatics"/>
        </authorList>
    </citation>
    <scope>NUCLEOTIDE SEQUENCE [LARGE SCALE GENOMIC DNA]</scope>
</reference>
<keyword evidence="2" id="KW-1185">Reference proteome</keyword>
<sequence length="124" mass="14152">MEERKYGNGFGSNLEETMFLTEEHRKFAQVVALQEEKCQRLANFQITQLEESDPEWEAVMEQQMMENLKRLNILVKIPGMSEVASSGTVPLQEGLKPFESAPFGERNSPFIFAVSLSFPLAKHK</sequence>
<dbReference type="AlphaFoldDB" id="A0A0R3WU38"/>
<dbReference type="OrthoDB" id="6306760at2759"/>
<organism evidence="3">
    <name type="scientific">Hydatigena taeniaeformis</name>
    <name type="common">Feline tapeworm</name>
    <name type="synonym">Taenia taeniaeformis</name>
    <dbReference type="NCBI Taxonomy" id="6205"/>
    <lineage>
        <taxon>Eukaryota</taxon>
        <taxon>Metazoa</taxon>
        <taxon>Spiralia</taxon>
        <taxon>Lophotrochozoa</taxon>
        <taxon>Platyhelminthes</taxon>
        <taxon>Cestoda</taxon>
        <taxon>Eucestoda</taxon>
        <taxon>Cyclophyllidea</taxon>
        <taxon>Taeniidae</taxon>
        <taxon>Hydatigera</taxon>
    </lineage>
</organism>
<proteinExistence type="predicted"/>
<dbReference type="Proteomes" id="UP000274429">
    <property type="component" value="Unassembled WGS sequence"/>
</dbReference>
<name>A0A0R3WU38_HYDTA</name>
<evidence type="ECO:0000313" key="1">
    <source>
        <dbReference type="EMBL" id="VDM24559.1"/>
    </source>
</evidence>
<dbReference type="WBParaSite" id="TTAC_0000427801-mRNA-1">
    <property type="protein sequence ID" value="TTAC_0000427801-mRNA-1"/>
    <property type="gene ID" value="TTAC_0000427801"/>
</dbReference>
<dbReference type="STRING" id="6205.A0A0R3WU38"/>
<evidence type="ECO:0000313" key="3">
    <source>
        <dbReference type="WBParaSite" id="TTAC_0000427801-mRNA-1"/>
    </source>
</evidence>
<protein>
    <submittedName>
        <fullName evidence="3">KRAB domain-containing protein</fullName>
    </submittedName>
</protein>
<reference evidence="3" key="1">
    <citation type="submission" date="2017-02" db="UniProtKB">
        <authorList>
            <consortium name="WormBaseParasite"/>
        </authorList>
    </citation>
    <scope>IDENTIFICATION</scope>
</reference>
<dbReference type="EMBL" id="UYWX01004037">
    <property type="protein sequence ID" value="VDM24559.1"/>
    <property type="molecule type" value="Genomic_DNA"/>
</dbReference>
<evidence type="ECO:0000313" key="2">
    <source>
        <dbReference type="Proteomes" id="UP000274429"/>
    </source>
</evidence>
<accession>A0A0R3WU38</accession>
<gene>
    <name evidence="1" type="ORF">TTAC_LOCUS4264</name>
</gene>